<organism evidence="1 2">
    <name type="scientific">Caenorhabditis japonica</name>
    <dbReference type="NCBI Taxonomy" id="281687"/>
    <lineage>
        <taxon>Eukaryota</taxon>
        <taxon>Metazoa</taxon>
        <taxon>Ecdysozoa</taxon>
        <taxon>Nematoda</taxon>
        <taxon>Chromadorea</taxon>
        <taxon>Rhabditida</taxon>
        <taxon>Rhabditina</taxon>
        <taxon>Rhabditomorpha</taxon>
        <taxon>Rhabditoidea</taxon>
        <taxon>Rhabditidae</taxon>
        <taxon>Peloderinae</taxon>
        <taxon>Caenorhabditis</taxon>
    </lineage>
</organism>
<evidence type="ECO:0000313" key="2">
    <source>
        <dbReference type="Proteomes" id="UP000005237"/>
    </source>
</evidence>
<evidence type="ECO:0000313" key="1">
    <source>
        <dbReference type="EnsemblMetazoa" id="CJA31223.1"/>
    </source>
</evidence>
<reference evidence="2" key="1">
    <citation type="submission" date="2010-08" db="EMBL/GenBank/DDBJ databases">
        <authorList>
            <consortium name="Caenorhabditis japonica Sequencing Consortium"/>
            <person name="Wilson R.K."/>
        </authorList>
    </citation>
    <scope>NUCLEOTIDE SEQUENCE [LARGE SCALE GENOMIC DNA]</scope>
    <source>
        <strain evidence="2">DF5081</strain>
    </source>
</reference>
<dbReference type="AlphaFoldDB" id="A0A8R1IIP9"/>
<name>A0A8R1IIP9_CAEJA</name>
<sequence>KTDHCSAIHNISIEPLIGAHPETTAPALPGPYRTTEEQRSVFIDYLLNNN</sequence>
<keyword evidence="2" id="KW-1185">Reference proteome</keyword>
<accession>A0A8R1IIP9</accession>
<dbReference type="EnsemblMetazoa" id="CJA31223.1">
    <property type="protein sequence ID" value="CJA31223.1"/>
    <property type="gene ID" value="WBGene00207070"/>
</dbReference>
<proteinExistence type="predicted"/>
<reference evidence="1" key="2">
    <citation type="submission" date="2022-06" db="UniProtKB">
        <authorList>
            <consortium name="EnsemblMetazoa"/>
        </authorList>
    </citation>
    <scope>IDENTIFICATION</scope>
    <source>
        <strain evidence="1">DF5081</strain>
    </source>
</reference>
<dbReference type="Proteomes" id="UP000005237">
    <property type="component" value="Unassembled WGS sequence"/>
</dbReference>
<protein>
    <submittedName>
        <fullName evidence="1">Uncharacterized protein</fullName>
    </submittedName>
</protein>